<gene>
    <name evidence="2" type="ORF">B0H16DRAFT_1519924</name>
</gene>
<name>A0AAD7JSD1_9AGAR</name>
<comment type="caution">
    <text evidence="2">The sequence shown here is derived from an EMBL/GenBank/DDBJ whole genome shotgun (WGS) entry which is preliminary data.</text>
</comment>
<accession>A0AAD7JSD1</accession>
<dbReference type="AlphaFoldDB" id="A0AAD7JSD1"/>
<evidence type="ECO:0000256" key="1">
    <source>
        <dbReference type="SAM" id="MobiDB-lite"/>
    </source>
</evidence>
<dbReference type="InterPro" id="IPR027417">
    <property type="entry name" value="P-loop_NTPase"/>
</dbReference>
<dbReference type="Proteomes" id="UP001215598">
    <property type="component" value="Unassembled WGS sequence"/>
</dbReference>
<evidence type="ECO:0000313" key="3">
    <source>
        <dbReference type="Proteomes" id="UP001215598"/>
    </source>
</evidence>
<evidence type="ECO:0008006" key="4">
    <source>
        <dbReference type="Google" id="ProtNLM"/>
    </source>
</evidence>
<feature type="compositionally biased region" description="Basic and acidic residues" evidence="1">
    <location>
        <begin position="478"/>
        <end position="499"/>
    </location>
</feature>
<keyword evidence="3" id="KW-1185">Reference proteome</keyword>
<protein>
    <recommendedName>
        <fullName evidence="4">Helicase C-terminal domain-containing protein</fullName>
    </recommendedName>
</protein>
<evidence type="ECO:0000313" key="2">
    <source>
        <dbReference type="EMBL" id="KAJ7768475.1"/>
    </source>
</evidence>
<dbReference type="Gene3D" id="3.40.50.300">
    <property type="entry name" value="P-loop containing nucleotide triphosphate hydrolases"/>
    <property type="match status" value="1"/>
</dbReference>
<proteinExistence type="predicted"/>
<reference evidence="2" key="1">
    <citation type="submission" date="2023-03" db="EMBL/GenBank/DDBJ databases">
        <title>Massive genome expansion in bonnet fungi (Mycena s.s.) driven by repeated elements and novel gene families across ecological guilds.</title>
        <authorList>
            <consortium name="Lawrence Berkeley National Laboratory"/>
            <person name="Harder C.B."/>
            <person name="Miyauchi S."/>
            <person name="Viragh M."/>
            <person name="Kuo A."/>
            <person name="Thoen E."/>
            <person name="Andreopoulos B."/>
            <person name="Lu D."/>
            <person name="Skrede I."/>
            <person name="Drula E."/>
            <person name="Henrissat B."/>
            <person name="Morin E."/>
            <person name="Kohler A."/>
            <person name="Barry K."/>
            <person name="LaButti K."/>
            <person name="Morin E."/>
            <person name="Salamov A."/>
            <person name="Lipzen A."/>
            <person name="Mereny Z."/>
            <person name="Hegedus B."/>
            <person name="Baldrian P."/>
            <person name="Stursova M."/>
            <person name="Weitz H."/>
            <person name="Taylor A."/>
            <person name="Grigoriev I.V."/>
            <person name="Nagy L.G."/>
            <person name="Martin F."/>
            <person name="Kauserud H."/>
        </authorList>
    </citation>
    <scope>NUCLEOTIDE SEQUENCE</scope>
    <source>
        <strain evidence="2">CBHHK182m</strain>
    </source>
</reference>
<dbReference type="EMBL" id="JARKIB010000020">
    <property type="protein sequence ID" value="KAJ7768475.1"/>
    <property type="molecule type" value="Genomic_DNA"/>
</dbReference>
<dbReference type="SUPFAM" id="SSF52540">
    <property type="entry name" value="P-loop containing nucleoside triphosphate hydrolases"/>
    <property type="match status" value="1"/>
</dbReference>
<sequence length="717" mass="80820">MLSRCRLKLGLPPLTSGRRLKSTKSKEPQIVRAAPLRAFTLKPWEEDAIQACMTAINDGRTKIGVHAFGVKHLTMLPTLLDSIPPSPHARLNTPHTLVVAAESSGMATKIAEKLAQQRVNWKVEVDGKKAVGPSTADLLVTTYTMLMQDRVQKEGSEPRFIMSTLKAIVLSDFECCTPRRDFDTVWSRLFGNGPDELEAVVPPHTPIVIATTASEEFNTLRRLDHIEEVVYRQTFLDSILVHWECNPSFLAIPAPIGLRSVKVKGGLELNPHSLSKVMRVPRILRSTLQAWLDHAASTRKSTVIYCVDDPHAKALETLFQGFSIDARWLKHASKNEVAFNKGMAEFRDGQFPVLIVTHGKTVDAPRIDCVLLAAPTVNRTVLASQLLSAMKASQSTGKKGSLIIEMVDTSRRKRTPVHVYDFTDLFQLAHAEIQGQTLDVLRERAKQVADSALEEDLKEQEQKRVERANVPQPTPRPVAEKLEKPTRVLDNQAPKEQRDETLDTANKFRTRHWVRCGPGVYLHDCYRMGHAIIRLKEGSQGYEAYWNPVALVAGVAYEGPSARWLSGENFELTDILHRVTSFLDTHAPAKLAKHRMYKASDWELQTLRELHPSETMRHVLLEGKPMPRDEFFEFLSTGDASDALARLRTTDEQDPVIFTYAEQALILKRIQRNKPPKKRPVVTPKMLEKGAINEERALKHLELRLASEKRKKMKQQG</sequence>
<feature type="region of interest" description="Disordered" evidence="1">
    <location>
        <begin position="452"/>
        <end position="499"/>
    </location>
</feature>
<organism evidence="2 3">
    <name type="scientific">Mycena metata</name>
    <dbReference type="NCBI Taxonomy" id="1033252"/>
    <lineage>
        <taxon>Eukaryota</taxon>
        <taxon>Fungi</taxon>
        <taxon>Dikarya</taxon>
        <taxon>Basidiomycota</taxon>
        <taxon>Agaricomycotina</taxon>
        <taxon>Agaricomycetes</taxon>
        <taxon>Agaricomycetidae</taxon>
        <taxon>Agaricales</taxon>
        <taxon>Marasmiineae</taxon>
        <taxon>Mycenaceae</taxon>
        <taxon>Mycena</taxon>
    </lineage>
</organism>